<proteinExistence type="predicted"/>
<name>A0A8S9KAW2_BRACR</name>
<dbReference type="AlphaFoldDB" id="A0A8S9KAW2"/>
<feature type="non-terminal residue" evidence="2">
    <location>
        <position position="1"/>
    </location>
</feature>
<accession>A0A8S9KAW2</accession>
<evidence type="ECO:0000256" key="1">
    <source>
        <dbReference type="SAM" id="MobiDB-lite"/>
    </source>
</evidence>
<gene>
    <name evidence="2" type="ORF">F2Q70_00041435</name>
</gene>
<sequence length="105" mass="11562">MARMNPHNSTADLLSESLQPANEPSDVASKNRSCGQITNEEDESLDKKNKCCSDIVSDSNYKRGLNCHQRRTSLVASIVETSSSHDAPTRRTIDLGHGSDLIYIQ</sequence>
<feature type="region of interest" description="Disordered" evidence="1">
    <location>
        <begin position="1"/>
        <end position="48"/>
    </location>
</feature>
<reference evidence="2" key="1">
    <citation type="submission" date="2019-12" db="EMBL/GenBank/DDBJ databases">
        <title>Genome sequencing and annotation of Brassica cretica.</title>
        <authorList>
            <person name="Studholme D.J."/>
            <person name="Sarris P.F."/>
        </authorList>
    </citation>
    <scope>NUCLEOTIDE SEQUENCE</scope>
    <source>
        <strain evidence="2">PFS-102/07</strain>
        <tissue evidence="2">Leaf</tissue>
    </source>
</reference>
<dbReference type="EMBL" id="QGKY02000190">
    <property type="protein sequence ID" value="KAF2591201.1"/>
    <property type="molecule type" value="Genomic_DNA"/>
</dbReference>
<organism evidence="2">
    <name type="scientific">Brassica cretica</name>
    <name type="common">Mustard</name>
    <dbReference type="NCBI Taxonomy" id="69181"/>
    <lineage>
        <taxon>Eukaryota</taxon>
        <taxon>Viridiplantae</taxon>
        <taxon>Streptophyta</taxon>
        <taxon>Embryophyta</taxon>
        <taxon>Tracheophyta</taxon>
        <taxon>Spermatophyta</taxon>
        <taxon>Magnoliopsida</taxon>
        <taxon>eudicotyledons</taxon>
        <taxon>Gunneridae</taxon>
        <taxon>Pentapetalae</taxon>
        <taxon>rosids</taxon>
        <taxon>malvids</taxon>
        <taxon>Brassicales</taxon>
        <taxon>Brassicaceae</taxon>
        <taxon>Brassiceae</taxon>
        <taxon>Brassica</taxon>
    </lineage>
</organism>
<protein>
    <submittedName>
        <fullName evidence="2">Uncharacterized protein</fullName>
    </submittedName>
</protein>
<evidence type="ECO:0000313" key="2">
    <source>
        <dbReference type="EMBL" id="KAF2591201.1"/>
    </source>
</evidence>
<comment type="caution">
    <text evidence="2">The sequence shown here is derived from an EMBL/GenBank/DDBJ whole genome shotgun (WGS) entry which is preliminary data.</text>
</comment>
<feature type="compositionally biased region" description="Polar residues" evidence="1">
    <location>
        <begin position="1"/>
        <end position="38"/>
    </location>
</feature>